<organism evidence="3 4">
    <name type="scientific">Phialemonium atrogriseum</name>
    <dbReference type="NCBI Taxonomy" id="1093897"/>
    <lineage>
        <taxon>Eukaryota</taxon>
        <taxon>Fungi</taxon>
        <taxon>Dikarya</taxon>
        <taxon>Ascomycota</taxon>
        <taxon>Pezizomycotina</taxon>
        <taxon>Sordariomycetes</taxon>
        <taxon>Sordariomycetidae</taxon>
        <taxon>Cephalothecales</taxon>
        <taxon>Cephalothecaceae</taxon>
        <taxon>Phialemonium</taxon>
    </lineage>
</organism>
<evidence type="ECO:0000256" key="2">
    <source>
        <dbReference type="SAM" id="SignalP"/>
    </source>
</evidence>
<feature type="compositionally biased region" description="Low complexity" evidence="1">
    <location>
        <begin position="419"/>
        <end position="431"/>
    </location>
</feature>
<accession>A0AAJ0BZ82</accession>
<reference evidence="3" key="1">
    <citation type="submission" date="2023-06" db="EMBL/GenBank/DDBJ databases">
        <title>Genome-scale phylogeny and comparative genomics of the fungal order Sordariales.</title>
        <authorList>
            <consortium name="Lawrence Berkeley National Laboratory"/>
            <person name="Hensen N."/>
            <person name="Bonometti L."/>
            <person name="Westerberg I."/>
            <person name="Brannstrom I.O."/>
            <person name="Guillou S."/>
            <person name="Cros-Aarteil S."/>
            <person name="Calhoun S."/>
            <person name="Haridas S."/>
            <person name="Kuo A."/>
            <person name="Mondo S."/>
            <person name="Pangilinan J."/>
            <person name="Riley R."/>
            <person name="Labutti K."/>
            <person name="Andreopoulos B."/>
            <person name="Lipzen A."/>
            <person name="Chen C."/>
            <person name="Yanf M."/>
            <person name="Daum C."/>
            <person name="Ng V."/>
            <person name="Clum A."/>
            <person name="Steindorff A."/>
            <person name="Ohm R."/>
            <person name="Martin F."/>
            <person name="Silar P."/>
            <person name="Natvig D."/>
            <person name="Lalanne C."/>
            <person name="Gautier V."/>
            <person name="Ament-Velasquez S.L."/>
            <person name="Kruys A."/>
            <person name="Hutchinson M.I."/>
            <person name="Powell A.J."/>
            <person name="Barry K."/>
            <person name="Miller A.N."/>
            <person name="Grigoriev I.V."/>
            <person name="Debuchy R."/>
            <person name="Gladieux P."/>
            <person name="Thoren M.H."/>
            <person name="Johannesson H."/>
        </authorList>
    </citation>
    <scope>NUCLEOTIDE SEQUENCE</scope>
    <source>
        <strain evidence="3">8032-3</strain>
    </source>
</reference>
<dbReference type="GO" id="GO:0005783">
    <property type="term" value="C:endoplasmic reticulum"/>
    <property type="evidence" value="ECO:0007669"/>
    <property type="project" value="TreeGrafter"/>
</dbReference>
<feature type="signal peptide" evidence="2">
    <location>
        <begin position="1"/>
        <end position="23"/>
    </location>
</feature>
<sequence>MRLLSWTAASLVGLCHLAQLAAAYVPPPDTVGNGGKVAPKVLIISMFTPEADVWYQTMPTSGLGDILARNISVPGLSMLFPHVHCLANYSVCQVTVGEAEINAAVTVTSVVLSGKFDLTKTYFLVAGIAGVNPKYGTLGSVALARYAVQVALQYEFDAREVPANFTTGYLAYDTDLPGEYPKVLYGTEVFEVNAALRDVAYSLASRATLADSPESAEYRAKYLVDEPLHRAATEPPSVIKCDASTSDVYFSGALLSEAFENTTTVWTNGSGIYCMTAQEDNATLEVLVRMAIEGLVDFARIIIMRTASDFDRPPPDVTPFDHLRILNQNGFHIAIENIYNAGIEIVQGILADWDCSFAGGIAPTNYIGDVFGSLGGEPDFGPGSLTGGAGVLPGGGSGDLARRSSSGAERATRRRRRVAVPPQARAGRTGL</sequence>
<comment type="caution">
    <text evidence="3">The sequence shown here is derived from an EMBL/GenBank/DDBJ whole genome shotgun (WGS) entry which is preliminary data.</text>
</comment>
<dbReference type="GO" id="GO:0055085">
    <property type="term" value="P:transmembrane transport"/>
    <property type="evidence" value="ECO:0007669"/>
    <property type="project" value="InterPro"/>
</dbReference>
<keyword evidence="2" id="KW-0732">Signal</keyword>
<evidence type="ECO:0000313" key="3">
    <source>
        <dbReference type="EMBL" id="KAK1767225.1"/>
    </source>
</evidence>
<protein>
    <submittedName>
        <fullName evidence="3">Purine nucleoside permease</fullName>
    </submittedName>
</protein>
<feature type="region of interest" description="Disordered" evidence="1">
    <location>
        <begin position="384"/>
        <end position="431"/>
    </location>
</feature>
<feature type="chain" id="PRO_5042509958" evidence="2">
    <location>
        <begin position="24"/>
        <end position="431"/>
    </location>
</feature>
<dbReference type="PANTHER" id="PTHR38643">
    <property type="entry name" value="PURINE NUCLEOSIDE PERMEASE C285.05-RELATED"/>
    <property type="match status" value="1"/>
</dbReference>
<dbReference type="InterPro" id="IPR009486">
    <property type="entry name" value="Pur_nuclsid_perm"/>
</dbReference>
<dbReference type="GeneID" id="85311188"/>
<dbReference type="RefSeq" id="XP_060283438.1">
    <property type="nucleotide sequence ID" value="XM_060428001.1"/>
</dbReference>
<dbReference type="EMBL" id="MU839009">
    <property type="protein sequence ID" value="KAK1767225.1"/>
    <property type="molecule type" value="Genomic_DNA"/>
</dbReference>
<dbReference type="Proteomes" id="UP001244011">
    <property type="component" value="Unassembled WGS sequence"/>
</dbReference>
<dbReference type="Pfam" id="PF06516">
    <property type="entry name" value="NUP"/>
    <property type="match status" value="1"/>
</dbReference>
<proteinExistence type="predicted"/>
<name>A0AAJ0BZ82_9PEZI</name>
<dbReference type="PANTHER" id="PTHR38643:SF1">
    <property type="entry name" value="PURINE NUCLEOSIDE PERMEASE C285.05-RELATED"/>
    <property type="match status" value="1"/>
</dbReference>
<feature type="compositionally biased region" description="Gly residues" evidence="1">
    <location>
        <begin position="384"/>
        <end position="398"/>
    </location>
</feature>
<dbReference type="AlphaFoldDB" id="A0AAJ0BZ82"/>
<keyword evidence="4" id="KW-1185">Reference proteome</keyword>
<evidence type="ECO:0000256" key="1">
    <source>
        <dbReference type="SAM" id="MobiDB-lite"/>
    </source>
</evidence>
<gene>
    <name evidence="3" type="ORF">QBC33DRAFT_539588</name>
</gene>
<evidence type="ECO:0000313" key="4">
    <source>
        <dbReference type="Proteomes" id="UP001244011"/>
    </source>
</evidence>